<evidence type="ECO:0000256" key="1">
    <source>
        <dbReference type="SAM" id="SignalP"/>
    </source>
</evidence>
<accession>A0A2P2NUL2</accession>
<feature type="chain" id="PRO_5015196545" evidence="1">
    <location>
        <begin position="17"/>
        <end position="39"/>
    </location>
</feature>
<reference evidence="2" key="1">
    <citation type="submission" date="2018-02" db="EMBL/GenBank/DDBJ databases">
        <title>Rhizophora mucronata_Transcriptome.</title>
        <authorList>
            <person name="Meera S.P."/>
            <person name="Sreeshan A."/>
            <person name="Augustine A."/>
        </authorList>
    </citation>
    <scope>NUCLEOTIDE SEQUENCE</scope>
    <source>
        <tissue evidence="2">Leaf</tissue>
    </source>
</reference>
<protein>
    <submittedName>
        <fullName evidence="2">Uncharacterized protein</fullName>
    </submittedName>
</protein>
<evidence type="ECO:0000313" key="2">
    <source>
        <dbReference type="EMBL" id="MBX46175.1"/>
    </source>
</evidence>
<keyword evidence="1" id="KW-0732">Signal</keyword>
<sequence>MLKIVCFLTKLLLNSSFEQFLTSQFCAGVDCIIASVNEP</sequence>
<name>A0A2P2NUL2_RHIMU</name>
<dbReference type="EMBL" id="GGEC01065691">
    <property type="protein sequence ID" value="MBX46175.1"/>
    <property type="molecule type" value="Transcribed_RNA"/>
</dbReference>
<proteinExistence type="predicted"/>
<feature type="signal peptide" evidence="1">
    <location>
        <begin position="1"/>
        <end position="16"/>
    </location>
</feature>
<dbReference type="AlphaFoldDB" id="A0A2P2NUL2"/>
<organism evidence="2">
    <name type="scientific">Rhizophora mucronata</name>
    <name type="common">Asiatic mangrove</name>
    <dbReference type="NCBI Taxonomy" id="61149"/>
    <lineage>
        <taxon>Eukaryota</taxon>
        <taxon>Viridiplantae</taxon>
        <taxon>Streptophyta</taxon>
        <taxon>Embryophyta</taxon>
        <taxon>Tracheophyta</taxon>
        <taxon>Spermatophyta</taxon>
        <taxon>Magnoliopsida</taxon>
        <taxon>eudicotyledons</taxon>
        <taxon>Gunneridae</taxon>
        <taxon>Pentapetalae</taxon>
        <taxon>rosids</taxon>
        <taxon>fabids</taxon>
        <taxon>Malpighiales</taxon>
        <taxon>Rhizophoraceae</taxon>
        <taxon>Rhizophora</taxon>
    </lineage>
</organism>